<dbReference type="EMBL" id="CAJNOR010001369">
    <property type="protein sequence ID" value="CAF1130543.1"/>
    <property type="molecule type" value="Genomic_DNA"/>
</dbReference>
<evidence type="ECO:0000256" key="1">
    <source>
        <dbReference type="SAM" id="MobiDB-lite"/>
    </source>
</evidence>
<evidence type="ECO:0000313" key="3">
    <source>
        <dbReference type="EMBL" id="CAF1130543.1"/>
    </source>
</evidence>
<evidence type="ECO:0000313" key="6">
    <source>
        <dbReference type="Proteomes" id="UP000663852"/>
    </source>
</evidence>
<feature type="transmembrane region" description="Helical" evidence="2">
    <location>
        <begin position="77"/>
        <end position="97"/>
    </location>
</feature>
<keyword evidence="2" id="KW-0812">Transmembrane</keyword>
<keyword evidence="2" id="KW-0472">Membrane</keyword>
<dbReference type="AlphaFoldDB" id="A0A815S4C8"/>
<organism evidence="4 6">
    <name type="scientific">Adineta ricciae</name>
    <name type="common">Rotifer</name>
    <dbReference type="NCBI Taxonomy" id="249248"/>
    <lineage>
        <taxon>Eukaryota</taxon>
        <taxon>Metazoa</taxon>
        <taxon>Spiralia</taxon>
        <taxon>Gnathifera</taxon>
        <taxon>Rotifera</taxon>
        <taxon>Eurotatoria</taxon>
        <taxon>Bdelloidea</taxon>
        <taxon>Adinetida</taxon>
        <taxon>Adinetidae</taxon>
        <taxon>Adineta</taxon>
    </lineage>
</organism>
<name>A0A815S4C8_ADIRI</name>
<dbReference type="Proteomes" id="UP000663852">
    <property type="component" value="Unassembled WGS sequence"/>
</dbReference>
<feature type="region of interest" description="Disordered" evidence="1">
    <location>
        <begin position="259"/>
        <end position="280"/>
    </location>
</feature>
<evidence type="ECO:0000256" key="2">
    <source>
        <dbReference type="SAM" id="Phobius"/>
    </source>
</evidence>
<protein>
    <submittedName>
        <fullName evidence="4">Uncharacterized protein</fullName>
    </submittedName>
</protein>
<keyword evidence="2" id="KW-1133">Transmembrane helix</keyword>
<dbReference type="Proteomes" id="UP000663828">
    <property type="component" value="Unassembled WGS sequence"/>
</dbReference>
<gene>
    <name evidence="4" type="ORF">EDS130_LOCUS41685</name>
    <name evidence="3" type="ORF">XAT740_LOCUS19878</name>
</gene>
<keyword evidence="5" id="KW-1185">Reference proteome</keyword>
<reference evidence="4" key="1">
    <citation type="submission" date="2021-02" db="EMBL/GenBank/DDBJ databases">
        <authorList>
            <person name="Nowell W R."/>
        </authorList>
    </citation>
    <scope>NUCLEOTIDE SEQUENCE</scope>
</reference>
<comment type="caution">
    <text evidence="4">The sequence shown here is derived from an EMBL/GenBank/DDBJ whole genome shotgun (WGS) entry which is preliminary data.</text>
</comment>
<proteinExistence type="predicted"/>
<feature type="compositionally biased region" description="Pro residues" evidence="1">
    <location>
        <begin position="225"/>
        <end position="243"/>
    </location>
</feature>
<dbReference type="EMBL" id="CAJNOJ010000562">
    <property type="protein sequence ID" value="CAF1485259.1"/>
    <property type="molecule type" value="Genomic_DNA"/>
</dbReference>
<feature type="transmembrane region" description="Helical" evidence="2">
    <location>
        <begin position="103"/>
        <end position="129"/>
    </location>
</feature>
<evidence type="ECO:0000313" key="5">
    <source>
        <dbReference type="Proteomes" id="UP000663828"/>
    </source>
</evidence>
<accession>A0A815S4C8</accession>
<evidence type="ECO:0000313" key="4">
    <source>
        <dbReference type="EMBL" id="CAF1485259.1"/>
    </source>
</evidence>
<feature type="region of interest" description="Disordered" evidence="1">
    <location>
        <begin position="220"/>
        <end position="243"/>
    </location>
</feature>
<sequence length="280" mass="31374">MSPYRFNTTPIRMRTRNGKVEVICSMGSIEVPCSENDDPIGQFVATTSTTIPPMDITSTTTTTTLPMPVQTGTQNRLIQCIIFVSLISSIAASNMNSLVLQQFAYIILIALLVIITVFILSAVSALALFMCKSFRRKQHSSSAHHRWEQVNNTLESNERMKDIENKANIINHCKNYNIVQHKAHDIEVQSVPLYYECAYLEPWSSHDLLKTKAHSTVFSSTQMSLPPPLPPPPPPPPAPPLSTLPPLKSFLPGLYSRQSHKNTEYSQHRRSLLLPHNTLV</sequence>